<evidence type="ECO:0000256" key="2">
    <source>
        <dbReference type="RuleBase" id="RU003616"/>
    </source>
</evidence>
<feature type="domain" description="SHSP" evidence="3">
    <location>
        <begin position="22"/>
        <end position="135"/>
    </location>
</feature>
<dbReference type="PROSITE" id="PS01031">
    <property type="entry name" value="SHSP"/>
    <property type="match status" value="1"/>
</dbReference>
<dbReference type="Pfam" id="PF00011">
    <property type="entry name" value="HSP20"/>
    <property type="match status" value="1"/>
</dbReference>
<dbReference type="Gene3D" id="2.60.40.790">
    <property type="match status" value="1"/>
</dbReference>
<organism evidence="4 5">
    <name type="scientific">Neolewinella xylanilytica</name>
    <dbReference type="NCBI Taxonomy" id="1514080"/>
    <lineage>
        <taxon>Bacteria</taxon>
        <taxon>Pseudomonadati</taxon>
        <taxon>Bacteroidota</taxon>
        <taxon>Saprospiria</taxon>
        <taxon>Saprospirales</taxon>
        <taxon>Lewinellaceae</taxon>
        <taxon>Neolewinella</taxon>
    </lineage>
</organism>
<keyword evidence="5" id="KW-1185">Reference proteome</keyword>
<protein>
    <submittedName>
        <fullName evidence="4">HSP20 family protein</fullName>
    </submittedName>
</protein>
<name>A0A2S6I3V8_9BACT</name>
<evidence type="ECO:0000256" key="1">
    <source>
        <dbReference type="PROSITE-ProRule" id="PRU00285"/>
    </source>
</evidence>
<sequence>MKLTRYNRFPASFRFFDDALTQAVHPSRPAVNILEKEDRFELEMVAPGRQKDLFKVDFFDGLLEVSYTTEKNGTEDQPTYLRHEFSLQDFTRKFKLNSEVIDDQAIEATYVDGILRLSLPKRENVQKPVRQITVA</sequence>
<dbReference type="InterPro" id="IPR008978">
    <property type="entry name" value="HSP20-like_chaperone"/>
</dbReference>
<dbReference type="CDD" id="cd06464">
    <property type="entry name" value="ACD_sHsps-like"/>
    <property type="match status" value="1"/>
</dbReference>
<comment type="caution">
    <text evidence="4">The sequence shown here is derived from an EMBL/GenBank/DDBJ whole genome shotgun (WGS) entry which is preliminary data.</text>
</comment>
<accession>A0A2S6I3V8</accession>
<reference evidence="4 5" key="1">
    <citation type="submission" date="2018-02" db="EMBL/GenBank/DDBJ databases">
        <title>Genomic Encyclopedia of Archaeal and Bacterial Type Strains, Phase II (KMG-II): from individual species to whole genera.</title>
        <authorList>
            <person name="Goeker M."/>
        </authorList>
    </citation>
    <scope>NUCLEOTIDE SEQUENCE [LARGE SCALE GENOMIC DNA]</scope>
    <source>
        <strain evidence="4 5">DSM 29526</strain>
    </source>
</reference>
<gene>
    <name evidence="4" type="ORF">CLV84_2752</name>
</gene>
<dbReference type="EMBL" id="PTJC01000006">
    <property type="protein sequence ID" value="PPK85845.1"/>
    <property type="molecule type" value="Genomic_DNA"/>
</dbReference>
<proteinExistence type="inferred from homology"/>
<comment type="similarity">
    <text evidence="1 2">Belongs to the small heat shock protein (HSP20) family.</text>
</comment>
<dbReference type="AlphaFoldDB" id="A0A2S6I3V8"/>
<evidence type="ECO:0000313" key="4">
    <source>
        <dbReference type="EMBL" id="PPK85845.1"/>
    </source>
</evidence>
<evidence type="ECO:0000259" key="3">
    <source>
        <dbReference type="PROSITE" id="PS01031"/>
    </source>
</evidence>
<dbReference type="InterPro" id="IPR002068">
    <property type="entry name" value="A-crystallin/Hsp20_dom"/>
</dbReference>
<dbReference type="RefSeq" id="WP_170067703.1">
    <property type="nucleotide sequence ID" value="NZ_PTJC01000006.1"/>
</dbReference>
<dbReference type="SUPFAM" id="SSF49764">
    <property type="entry name" value="HSP20-like chaperones"/>
    <property type="match status" value="1"/>
</dbReference>
<dbReference type="Proteomes" id="UP000237662">
    <property type="component" value="Unassembled WGS sequence"/>
</dbReference>
<evidence type="ECO:0000313" key="5">
    <source>
        <dbReference type="Proteomes" id="UP000237662"/>
    </source>
</evidence>